<evidence type="ECO:0000256" key="8">
    <source>
        <dbReference type="ARBA" id="ARBA00022679"/>
    </source>
</evidence>
<dbReference type="PANTHER" id="PTHR20861">
    <property type="entry name" value="HOMOSERINE/4-DIPHOSPHOCYTIDYL-2-C-METHYL-D-ERYTHRITOL KINASE"/>
    <property type="match status" value="1"/>
</dbReference>
<dbReference type="SUPFAM" id="SSF54211">
    <property type="entry name" value="Ribosomal protein S5 domain 2-like"/>
    <property type="match status" value="1"/>
</dbReference>
<evidence type="ECO:0000313" key="17">
    <source>
        <dbReference type="EMBL" id="RZN61949.1"/>
    </source>
</evidence>
<evidence type="ECO:0000259" key="16">
    <source>
        <dbReference type="Pfam" id="PF08544"/>
    </source>
</evidence>
<evidence type="ECO:0000256" key="3">
    <source>
        <dbReference type="ARBA" id="ARBA00010202"/>
    </source>
</evidence>
<dbReference type="Proteomes" id="UP000316217">
    <property type="component" value="Unassembled WGS sequence"/>
</dbReference>
<dbReference type="InterPro" id="IPR013750">
    <property type="entry name" value="GHMP_kinase_C_dom"/>
</dbReference>
<dbReference type="NCBIfam" id="TIGR01920">
    <property type="entry name" value="Shik_kin_archae"/>
    <property type="match status" value="1"/>
</dbReference>
<dbReference type="InterPro" id="IPR036554">
    <property type="entry name" value="GHMP_kinase_C_sf"/>
</dbReference>
<evidence type="ECO:0000256" key="14">
    <source>
        <dbReference type="HAMAP-Rule" id="MF_00370"/>
    </source>
</evidence>
<keyword evidence="8 14" id="KW-0808">Transferase</keyword>
<evidence type="ECO:0000256" key="10">
    <source>
        <dbReference type="ARBA" id="ARBA00022777"/>
    </source>
</evidence>
<evidence type="ECO:0000256" key="4">
    <source>
        <dbReference type="ARBA" id="ARBA00012154"/>
    </source>
</evidence>
<sequence>MSALRGEGESWGAITIVCGLSNGRGVAAGIDLRVKAEVEILDEDKVCVESFVLGRREEIGVKLVESLRDLLRSRYEIKGGIRAKIFSEIPPERGLKSSSAVSNALVIAALDAIGERVDEMEILKMSVTLSRMAGITRTGALDDASASLLGGICAADSRKMEIIMRKEAPELPVVLRIPDRRVPTSSVPDLSNSSQRFDELFSMAISGRWMEAMLLNGYLMCSLLNYDRKIIDEAISLGALSASLSGKGPSFAAICDEPERLLNWGDVVSMLR</sequence>
<keyword evidence="7 14" id="KW-0028">Amino-acid biosynthesis</keyword>
<evidence type="ECO:0000256" key="2">
    <source>
        <dbReference type="ARBA" id="ARBA00004842"/>
    </source>
</evidence>
<keyword evidence="10 14" id="KW-0418">Kinase</keyword>
<evidence type="ECO:0000256" key="11">
    <source>
        <dbReference type="ARBA" id="ARBA00022840"/>
    </source>
</evidence>
<comment type="catalytic activity">
    <reaction evidence="13 14">
        <text>shikimate + ATP = 3-phosphoshikimate + ADP + H(+)</text>
        <dbReference type="Rhea" id="RHEA:13121"/>
        <dbReference type="ChEBI" id="CHEBI:15378"/>
        <dbReference type="ChEBI" id="CHEBI:30616"/>
        <dbReference type="ChEBI" id="CHEBI:36208"/>
        <dbReference type="ChEBI" id="CHEBI:145989"/>
        <dbReference type="ChEBI" id="CHEBI:456216"/>
        <dbReference type="EC" id="2.7.1.71"/>
    </reaction>
</comment>
<dbReference type="GO" id="GO:0008652">
    <property type="term" value="P:amino acid biosynthetic process"/>
    <property type="evidence" value="ECO:0007669"/>
    <property type="project" value="UniProtKB-KW"/>
</dbReference>
<name>A0A520KMA0_9CREN</name>
<dbReference type="EC" id="2.7.1.71" evidence="4 14"/>
<dbReference type="GO" id="GO:0009423">
    <property type="term" value="P:chorismate biosynthetic process"/>
    <property type="evidence" value="ECO:0007669"/>
    <property type="project" value="UniProtKB-UniRule"/>
</dbReference>
<feature type="domain" description="GHMP kinase N-terminal" evidence="15">
    <location>
        <begin position="69"/>
        <end position="151"/>
    </location>
</feature>
<dbReference type="AlphaFoldDB" id="A0A520KMA0"/>
<evidence type="ECO:0000259" key="15">
    <source>
        <dbReference type="Pfam" id="PF00288"/>
    </source>
</evidence>
<dbReference type="EMBL" id="RXII01000062">
    <property type="protein sequence ID" value="RZN61949.1"/>
    <property type="molecule type" value="Genomic_DNA"/>
</dbReference>
<dbReference type="InterPro" id="IPR010189">
    <property type="entry name" value="SK_arc"/>
</dbReference>
<proteinExistence type="inferred from homology"/>
<evidence type="ECO:0000313" key="18">
    <source>
        <dbReference type="Proteomes" id="UP000316217"/>
    </source>
</evidence>
<dbReference type="UniPathway" id="UPA00053">
    <property type="reaction ID" value="UER00088"/>
</dbReference>
<dbReference type="Gene3D" id="3.30.230.10">
    <property type="match status" value="1"/>
</dbReference>
<dbReference type="PANTHER" id="PTHR20861:SF3">
    <property type="entry name" value="SHIKIMATE KINASE"/>
    <property type="match status" value="1"/>
</dbReference>
<dbReference type="InterPro" id="IPR006204">
    <property type="entry name" value="GHMP_kinase_N_dom"/>
</dbReference>
<dbReference type="HAMAP" id="MF_00370">
    <property type="entry name" value="Shik_kinase_arch"/>
    <property type="match status" value="1"/>
</dbReference>
<protein>
    <recommendedName>
        <fullName evidence="5 14">Shikimate kinase</fullName>
        <shortName evidence="14">SK</shortName>
        <ecNumber evidence="4 14">2.7.1.71</ecNumber>
    </recommendedName>
</protein>
<dbReference type="InterPro" id="IPR020568">
    <property type="entry name" value="Ribosomal_Su5_D2-typ_SF"/>
</dbReference>
<comment type="caution">
    <text evidence="17">The sequence shown here is derived from an EMBL/GenBank/DDBJ whole genome shotgun (WGS) entry which is preliminary data.</text>
</comment>
<organism evidence="17 18">
    <name type="scientific">Candidatus Methanodesulfokora washburnensis</name>
    <dbReference type="NCBI Taxonomy" id="2478471"/>
    <lineage>
        <taxon>Archaea</taxon>
        <taxon>Thermoproteota</taxon>
        <taxon>Candidatus Korarchaeia</taxon>
        <taxon>Candidatus Korarchaeia incertae sedis</taxon>
        <taxon>Candidatus Methanodesulfokora</taxon>
    </lineage>
</organism>
<dbReference type="PIRSF" id="PIRSF005758">
    <property type="entry name" value="Shikimt_kin_arch"/>
    <property type="match status" value="1"/>
</dbReference>
<keyword evidence="11 14" id="KW-0067">ATP-binding</keyword>
<feature type="domain" description="GHMP kinase C-terminal" evidence="16">
    <location>
        <begin position="228"/>
        <end position="259"/>
    </location>
</feature>
<dbReference type="SUPFAM" id="SSF55060">
    <property type="entry name" value="GHMP Kinase, C-terminal domain"/>
    <property type="match status" value="1"/>
</dbReference>
<dbReference type="GO" id="GO:0009073">
    <property type="term" value="P:aromatic amino acid family biosynthetic process"/>
    <property type="evidence" value="ECO:0007669"/>
    <property type="project" value="UniProtKB-KW"/>
</dbReference>
<feature type="binding site" evidence="14">
    <location>
        <begin position="90"/>
        <end position="100"/>
    </location>
    <ligand>
        <name>ATP</name>
        <dbReference type="ChEBI" id="CHEBI:30616"/>
    </ligand>
</feature>
<dbReference type="Pfam" id="PF00288">
    <property type="entry name" value="GHMP_kinases_N"/>
    <property type="match status" value="1"/>
</dbReference>
<reference evidence="17 18" key="1">
    <citation type="journal article" date="2019" name="Nat. Microbiol.">
        <title>Wide diversity of methane and short-chain alkane metabolisms in uncultured archaea.</title>
        <authorList>
            <person name="Borrel G."/>
            <person name="Adam P.S."/>
            <person name="McKay L.J."/>
            <person name="Chen L.X."/>
            <person name="Sierra-Garcia I.N."/>
            <person name="Sieber C.M."/>
            <person name="Letourneur Q."/>
            <person name="Ghozlane A."/>
            <person name="Andersen G.L."/>
            <person name="Li W.J."/>
            <person name="Hallam S.J."/>
            <person name="Muyzer G."/>
            <person name="de Oliveira V.M."/>
            <person name="Inskeep W.P."/>
            <person name="Banfield J.F."/>
            <person name="Gribaldo S."/>
        </authorList>
    </citation>
    <scope>NUCLEOTIDE SEQUENCE [LARGE SCALE GENOMIC DNA]</scope>
    <source>
        <strain evidence="17">NM4</strain>
    </source>
</reference>
<evidence type="ECO:0000256" key="1">
    <source>
        <dbReference type="ARBA" id="ARBA00004496"/>
    </source>
</evidence>
<evidence type="ECO:0000256" key="9">
    <source>
        <dbReference type="ARBA" id="ARBA00022741"/>
    </source>
</evidence>
<accession>A0A520KMA0</accession>
<dbReference type="GO" id="GO:0005737">
    <property type="term" value="C:cytoplasm"/>
    <property type="evidence" value="ECO:0007669"/>
    <property type="project" value="UniProtKB-SubCell"/>
</dbReference>
<evidence type="ECO:0000256" key="7">
    <source>
        <dbReference type="ARBA" id="ARBA00022605"/>
    </source>
</evidence>
<comment type="similarity">
    <text evidence="3 14">Belongs to the GHMP kinase family. Archaeal shikimate kinase subfamily.</text>
</comment>
<evidence type="ECO:0000256" key="12">
    <source>
        <dbReference type="ARBA" id="ARBA00023141"/>
    </source>
</evidence>
<keyword evidence="6 14" id="KW-0963">Cytoplasm</keyword>
<evidence type="ECO:0000256" key="6">
    <source>
        <dbReference type="ARBA" id="ARBA00022490"/>
    </source>
</evidence>
<keyword evidence="9 14" id="KW-0547">Nucleotide-binding</keyword>
<dbReference type="Pfam" id="PF08544">
    <property type="entry name" value="GHMP_kinases_C"/>
    <property type="match status" value="1"/>
</dbReference>
<gene>
    <name evidence="14" type="primary">aroK</name>
    <name evidence="17" type="ORF">EF810_03975</name>
</gene>
<comment type="pathway">
    <text evidence="2 14">Metabolic intermediate biosynthesis; chorismate biosynthesis; chorismate from D-erythrose 4-phosphate and phosphoenolpyruvate: step 5/7.</text>
</comment>
<dbReference type="InterPro" id="IPR014721">
    <property type="entry name" value="Ribsml_uS5_D2-typ_fold_subgr"/>
</dbReference>
<evidence type="ECO:0000256" key="5">
    <source>
        <dbReference type="ARBA" id="ARBA00013853"/>
    </source>
</evidence>
<dbReference type="GO" id="GO:0004765">
    <property type="term" value="F:shikimate kinase activity"/>
    <property type="evidence" value="ECO:0007669"/>
    <property type="project" value="UniProtKB-UniRule"/>
</dbReference>
<keyword evidence="12 14" id="KW-0057">Aromatic amino acid biosynthesis</keyword>
<evidence type="ECO:0000256" key="13">
    <source>
        <dbReference type="ARBA" id="ARBA00048567"/>
    </source>
</evidence>
<dbReference type="GO" id="GO:0005524">
    <property type="term" value="F:ATP binding"/>
    <property type="evidence" value="ECO:0007669"/>
    <property type="project" value="UniProtKB-UniRule"/>
</dbReference>
<comment type="subcellular location">
    <subcellularLocation>
        <location evidence="1 14">Cytoplasm</location>
    </subcellularLocation>
</comment>